<gene>
    <name evidence="2" type="ORF">PODLI_1B000337</name>
</gene>
<feature type="region of interest" description="Disordered" evidence="1">
    <location>
        <begin position="41"/>
        <end position="69"/>
    </location>
</feature>
<accession>A0AA35NS93</accession>
<evidence type="ECO:0000313" key="2">
    <source>
        <dbReference type="EMBL" id="CAI5761739.1"/>
    </source>
</evidence>
<protein>
    <submittedName>
        <fullName evidence="2">Uncharacterized protein</fullName>
    </submittedName>
</protein>
<dbReference type="EMBL" id="OX395126">
    <property type="protein sequence ID" value="CAI5761739.1"/>
    <property type="molecule type" value="Genomic_DNA"/>
</dbReference>
<dbReference type="AlphaFoldDB" id="A0AA35NS93"/>
<reference evidence="2" key="1">
    <citation type="submission" date="2022-12" db="EMBL/GenBank/DDBJ databases">
        <authorList>
            <person name="Alioto T."/>
            <person name="Alioto T."/>
            <person name="Gomez Garrido J."/>
        </authorList>
    </citation>
    <scope>NUCLEOTIDE SEQUENCE</scope>
</reference>
<evidence type="ECO:0000313" key="3">
    <source>
        <dbReference type="Proteomes" id="UP001178461"/>
    </source>
</evidence>
<evidence type="ECO:0000256" key="1">
    <source>
        <dbReference type="SAM" id="MobiDB-lite"/>
    </source>
</evidence>
<organism evidence="2 3">
    <name type="scientific">Podarcis lilfordi</name>
    <name type="common">Lilford's wall lizard</name>
    <dbReference type="NCBI Taxonomy" id="74358"/>
    <lineage>
        <taxon>Eukaryota</taxon>
        <taxon>Metazoa</taxon>
        <taxon>Chordata</taxon>
        <taxon>Craniata</taxon>
        <taxon>Vertebrata</taxon>
        <taxon>Euteleostomi</taxon>
        <taxon>Lepidosauria</taxon>
        <taxon>Squamata</taxon>
        <taxon>Bifurcata</taxon>
        <taxon>Unidentata</taxon>
        <taxon>Episquamata</taxon>
        <taxon>Laterata</taxon>
        <taxon>Lacertibaenia</taxon>
        <taxon>Lacertidae</taxon>
        <taxon>Podarcis</taxon>
    </lineage>
</organism>
<proteinExistence type="predicted"/>
<name>A0AA35NS93_9SAUR</name>
<dbReference type="Proteomes" id="UP001178461">
    <property type="component" value="Chromosome 1"/>
</dbReference>
<sequence length="69" mass="7678">MLHSTLLVQYTGKAIYQALSSRTQEQESLETWSCPEFALLHPQEPLSSTPSPPTASSMQNTNPLRMMIA</sequence>
<keyword evidence="3" id="KW-1185">Reference proteome</keyword>
<feature type="compositionally biased region" description="Low complexity" evidence="1">
    <location>
        <begin position="42"/>
        <end position="57"/>
    </location>
</feature>